<dbReference type="NCBIfam" id="TIGR00370">
    <property type="entry name" value="5-oxoprolinase subunit PxpB"/>
    <property type="match status" value="1"/>
</dbReference>
<evidence type="ECO:0000313" key="6">
    <source>
        <dbReference type="Proteomes" id="UP000663505"/>
    </source>
</evidence>
<dbReference type="SUPFAM" id="SSF50891">
    <property type="entry name" value="Cyclophilin-like"/>
    <property type="match status" value="1"/>
</dbReference>
<gene>
    <name evidence="5" type="primary">pxpB</name>
    <name evidence="5" type="ORF">JZ786_04755</name>
</gene>
<protein>
    <submittedName>
        <fullName evidence="5">5-oxoprolinase subunit PxpB</fullName>
        <ecNumber evidence="5">3.5.2.9</ecNumber>
    </submittedName>
</protein>
<dbReference type="EC" id="3.5.2.9" evidence="5"/>
<evidence type="ECO:0000259" key="4">
    <source>
        <dbReference type="SMART" id="SM00796"/>
    </source>
</evidence>
<dbReference type="InterPro" id="IPR003833">
    <property type="entry name" value="CT_C_D"/>
</dbReference>
<dbReference type="Proteomes" id="UP000663505">
    <property type="component" value="Chromosome"/>
</dbReference>
<keyword evidence="6" id="KW-1185">Reference proteome</keyword>
<feature type="domain" description="Carboxyltransferase" evidence="4">
    <location>
        <begin position="1"/>
        <end position="202"/>
    </location>
</feature>
<evidence type="ECO:0000256" key="2">
    <source>
        <dbReference type="ARBA" id="ARBA00022801"/>
    </source>
</evidence>
<organism evidence="5 6">
    <name type="scientific">Alicyclobacillus mengziensis</name>
    <dbReference type="NCBI Taxonomy" id="2931921"/>
    <lineage>
        <taxon>Bacteria</taxon>
        <taxon>Bacillati</taxon>
        <taxon>Bacillota</taxon>
        <taxon>Bacilli</taxon>
        <taxon>Bacillales</taxon>
        <taxon>Alicyclobacillaceae</taxon>
        <taxon>Alicyclobacillus</taxon>
    </lineage>
</organism>
<dbReference type="Gene3D" id="3.30.1360.40">
    <property type="match status" value="1"/>
</dbReference>
<dbReference type="AlphaFoldDB" id="A0A9X7Z6T1"/>
<dbReference type="Gene3D" id="2.40.100.10">
    <property type="entry name" value="Cyclophilin-like"/>
    <property type="match status" value="1"/>
</dbReference>
<dbReference type="GO" id="GO:0005524">
    <property type="term" value="F:ATP binding"/>
    <property type="evidence" value="ECO:0007669"/>
    <property type="project" value="UniProtKB-KW"/>
</dbReference>
<dbReference type="InterPro" id="IPR010016">
    <property type="entry name" value="PxpB"/>
</dbReference>
<dbReference type="RefSeq" id="WP_206657639.1">
    <property type="nucleotide sequence ID" value="NZ_CP071182.1"/>
</dbReference>
<dbReference type="EMBL" id="CP071182">
    <property type="protein sequence ID" value="QSO48304.1"/>
    <property type="molecule type" value="Genomic_DNA"/>
</dbReference>
<dbReference type="Pfam" id="PF02682">
    <property type="entry name" value="CT_C_D"/>
    <property type="match status" value="1"/>
</dbReference>
<dbReference type="PANTHER" id="PTHR34698">
    <property type="entry name" value="5-OXOPROLINASE SUBUNIT B"/>
    <property type="match status" value="1"/>
</dbReference>
<keyword evidence="1" id="KW-0547">Nucleotide-binding</keyword>
<name>A0A9X7Z6T1_9BACL</name>
<keyword evidence="2 5" id="KW-0378">Hydrolase</keyword>
<reference evidence="5 6" key="1">
    <citation type="submission" date="2021-02" db="EMBL/GenBank/DDBJ databases">
        <title>Alicyclobacillus curvatus sp. nov. and Alicyclobacillus mengziensis sp. nov., two acidophilic bacteria isolated from acid mine drainage.</title>
        <authorList>
            <person name="Huang Y."/>
        </authorList>
    </citation>
    <scope>NUCLEOTIDE SEQUENCE [LARGE SCALE GENOMIC DNA]</scope>
    <source>
        <strain evidence="5 6">S30H14</strain>
    </source>
</reference>
<dbReference type="SMART" id="SM00796">
    <property type="entry name" value="AHS1"/>
    <property type="match status" value="1"/>
</dbReference>
<dbReference type="GO" id="GO:0017168">
    <property type="term" value="F:5-oxoprolinase (ATP-hydrolyzing) activity"/>
    <property type="evidence" value="ECO:0007669"/>
    <property type="project" value="UniProtKB-EC"/>
</dbReference>
<dbReference type="PANTHER" id="PTHR34698:SF2">
    <property type="entry name" value="5-OXOPROLINASE SUBUNIT B"/>
    <property type="match status" value="1"/>
</dbReference>
<accession>A0A9X7Z6T1</accession>
<dbReference type="SUPFAM" id="SSF160467">
    <property type="entry name" value="PH0987 N-terminal domain-like"/>
    <property type="match status" value="1"/>
</dbReference>
<evidence type="ECO:0000313" key="5">
    <source>
        <dbReference type="EMBL" id="QSO48304.1"/>
    </source>
</evidence>
<proteinExistence type="predicted"/>
<keyword evidence="3" id="KW-0067">ATP-binding</keyword>
<dbReference type="KEGG" id="afx:JZ786_04755"/>
<evidence type="ECO:0000256" key="1">
    <source>
        <dbReference type="ARBA" id="ARBA00022741"/>
    </source>
</evidence>
<dbReference type="InterPro" id="IPR029000">
    <property type="entry name" value="Cyclophilin-like_dom_sf"/>
</dbReference>
<sequence>MFISPLGDSAVVIEFAKRGLDEAHSLVQAAYGRIGTLPSAFRKAVVPGYTTLTVYYDPLCIDYDVLRDRLRSLLCDVVPVFADVTEAVDIPVCYGGDYGPDIELVAAFAGIPETEVIRLHTEATYTVYMIGFAPGFPYLGGLDQRIAIPRRSTPRVSIPAGSVGIAGAQTGVYPNESPGGWQVIGRTPIRLFDARMDFPSLLKPGDKVHFRPISEAEFERLARQTKGVGKG</sequence>
<evidence type="ECO:0000256" key="3">
    <source>
        <dbReference type="ARBA" id="ARBA00022840"/>
    </source>
</evidence>